<dbReference type="Gene3D" id="3.30.420.10">
    <property type="entry name" value="Ribonuclease H-like superfamily/Ribonuclease H"/>
    <property type="match status" value="1"/>
</dbReference>
<dbReference type="GO" id="GO:0003676">
    <property type="term" value="F:nucleic acid binding"/>
    <property type="evidence" value="ECO:0007669"/>
    <property type="project" value="InterPro"/>
</dbReference>
<dbReference type="SMART" id="SM00479">
    <property type="entry name" value="EXOIII"/>
    <property type="match status" value="1"/>
</dbReference>
<dbReference type="PANTHER" id="PTHR30231">
    <property type="entry name" value="DNA POLYMERASE III SUBUNIT EPSILON"/>
    <property type="match status" value="1"/>
</dbReference>
<accession>A0A840UTR2</accession>
<evidence type="ECO:0000313" key="5">
    <source>
        <dbReference type="EMBL" id="MBB5349577.1"/>
    </source>
</evidence>
<comment type="caution">
    <text evidence="5">The sequence shown here is derived from an EMBL/GenBank/DDBJ whole genome shotgun (WGS) entry which is preliminary data.</text>
</comment>
<sequence length="194" mass="21850">MLIEEWIQKELLSFDMSDTCCKWLAADPLFLDTETTGLNENAEIVELAVVNVRGEVLVDTLIKPVNPIPEEVSLLHGITNEMVDDAPCWRDVYLEVVPFLTGRLILSYNAAFDSRIIDQSCRLYRLPPPSADWRCVMQMYKDHTHNHKFVKLSSAAADCQVTVPNQIHRALADTLLCLGIVRYIGTGTAQTLTM</sequence>
<proteinExistence type="predicted"/>
<evidence type="ECO:0000259" key="4">
    <source>
        <dbReference type="SMART" id="SM00479"/>
    </source>
</evidence>
<protein>
    <submittedName>
        <fullName evidence="5">DNA polymerase III epsilon subunit-like protein</fullName>
    </submittedName>
</protein>
<gene>
    <name evidence="5" type="ORF">HNQ81_003333</name>
</gene>
<dbReference type="RefSeq" id="WP_183352359.1">
    <property type="nucleotide sequence ID" value="NZ_JACHEO010000029.1"/>
</dbReference>
<dbReference type="GO" id="GO:0008408">
    <property type="term" value="F:3'-5' exonuclease activity"/>
    <property type="evidence" value="ECO:0007669"/>
    <property type="project" value="TreeGrafter"/>
</dbReference>
<dbReference type="GO" id="GO:0006259">
    <property type="term" value="P:DNA metabolic process"/>
    <property type="evidence" value="ECO:0007669"/>
    <property type="project" value="UniProtKB-ARBA"/>
</dbReference>
<evidence type="ECO:0000256" key="3">
    <source>
        <dbReference type="ARBA" id="ARBA00022839"/>
    </source>
</evidence>
<dbReference type="AlphaFoldDB" id="A0A840UTR2"/>
<keyword evidence="6" id="KW-1185">Reference proteome</keyword>
<dbReference type="SUPFAM" id="SSF53098">
    <property type="entry name" value="Ribonuclease H-like"/>
    <property type="match status" value="1"/>
</dbReference>
<evidence type="ECO:0000256" key="1">
    <source>
        <dbReference type="ARBA" id="ARBA00022722"/>
    </source>
</evidence>
<dbReference type="PANTHER" id="PTHR30231:SF4">
    <property type="entry name" value="PROTEIN NEN2"/>
    <property type="match status" value="1"/>
</dbReference>
<dbReference type="EMBL" id="JACHEO010000029">
    <property type="protein sequence ID" value="MBB5349577.1"/>
    <property type="molecule type" value="Genomic_DNA"/>
</dbReference>
<dbReference type="Proteomes" id="UP000539642">
    <property type="component" value="Unassembled WGS sequence"/>
</dbReference>
<reference evidence="5 6" key="1">
    <citation type="submission" date="2020-08" db="EMBL/GenBank/DDBJ databases">
        <title>Genomic Encyclopedia of Type Strains, Phase IV (KMG-IV): sequencing the most valuable type-strain genomes for metagenomic binning, comparative biology and taxonomic classification.</title>
        <authorList>
            <person name="Goeker M."/>
        </authorList>
    </citation>
    <scope>NUCLEOTIDE SEQUENCE [LARGE SCALE GENOMIC DNA]</scope>
    <source>
        <strain evidence="5 6">DSM 28570</strain>
    </source>
</reference>
<organism evidence="5 6">
    <name type="scientific">Desulfoprunum benzoelyticum</name>
    <dbReference type="NCBI Taxonomy" id="1506996"/>
    <lineage>
        <taxon>Bacteria</taxon>
        <taxon>Pseudomonadati</taxon>
        <taxon>Thermodesulfobacteriota</taxon>
        <taxon>Desulfobulbia</taxon>
        <taxon>Desulfobulbales</taxon>
        <taxon>Desulfobulbaceae</taxon>
        <taxon>Desulfoprunum</taxon>
    </lineage>
</organism>
<keyword evidence="2" id="KW-0378">Hydrolase</keyword>
<evidence type="ECO:0000313" key="6">
    <source>
        <dbReference type="Proteomes" id="UP000539642"/>
    </source>
</evidence>
<name>A0A840UTR2_9BACT</name>
<evidence type="ECO:0000256" key="2">
    <source>
        <dbReference type="ARBA" id="ARBA00022801"/>
    </source>
</evidence>
<dbReference type="InterPro" id="IPR013520">
    <property type="entry name" value="Ribonucl_H"/>
</dbReference>
<dbReference type="Pfam" id="PF00929">
    <property type="entry name" value="RNase_T"/>
    <property type="match status" value="1"/>
</dbReference>
<dbReference type="InterPro" id="IPR012337">
    <property type="entry name" value="RNaseH-like_sf"/>
</dbReference>
<keyword evidence="3" id="KW-0269">Exonuclease</keyword>
<keyword evidence="1" id="KW-0540">Nuclease</keyword>
<dbReference type="InterPro" id="IPR036397">
    <property type="entry name" value="RNaseH_sf"/>
</dbReference>
<feature type="domain" description="Exonuclease" evidence="4">
    <location>
        <begin position="27"/>
        <end position="190"/>
    </location>
</feature>
<dbReference type="CDD" id="cd06127">
    <property type="entry name" value="DEDDh"/>
    <property type="match status" value="1"/>
</dbReference>